<dbReference type="OrthoDB" id="1956540at2"/>
<dbReference type="Pfam" id="PF03059">
    <property type="entry name" value="NAS"/>
    <property type="match status" value="1"/>
</dbReference>
<dbReference type="GO" id="GO:0030410">
    <property type="term" value="F:nicotianamine synthase activity"/>
    <property type="evidence" value="ECO:0007669"/>
    <property type="project" value="InterPro"/>
</dbReference>
<comment type="caution">
    <text evidence="1">The sequence shown here is derived from an EMBL/GenBank/DDBJ whole genome shotgun (WGS) entry which is preliminary data.</text>
</comment>
<organism evidence="1 2">
    <name type="scientific">Natranaerovirga pectinivora</name>
    <dbReference type="NCBI Taxonomy" id="682400"/>
    <lineage>
        <taxon>Bacteria</taxon>
        <taxon>Bacillati</taxon>
        <taxon>Bacillota</taxon>
        <taxon>Clostridia</taxon>
        <taxon>Lachnospirales</taxon>
        <taxon>Natranaerovirgaceae</taxon>
        <taxon>Natranaerovirga</taxon>
    </lineage>
</organism>
<gene>
    <name evidence="1" type="ORF">EDC18_11065</name>
</gene>
<dbReference type="InterPro" id="IPR029063">
    <property type="entry name" value="SAM-dependent_MTases_sf"/>
</dbReference>
<protein>
    <submittedName>
        <fullName evidence="1">Nicotianamine synthase-like protein</fullName>
    </submittedName>
</protein>
<dbReference type="RefSeq" id="WP_132253594.1">
    <property type="nucleotide sequence ID" value="NZ_SMAL01000010.1"/>
</dbReference>
<dbReference type="SUPFAM" id="SSF53335">
    <property type="entry name" value="S-adenosyl-L-methionine-dependent methyltransferases"/>
    <property type="match status" value="1"/>
</dbReference>
<accession>A0A4V2UZY0</accession>
<evidence type="ECO:0000313" key="2">
    <source>
        <dbReference type="Proteomes" id="UP000294902"/>
    </source>
</evidence>
<dbReference type="Proteomes" id="UP000294902">
    <property type="component" value="Unassembled WGS sequence"/>
</dbReference>
<dbReference type="EMBL" id="SMAL01000010">
    <property type="protein sequence ID" value="TCT12991.1"/>
    <property type="molecule type" value="Genomic_DNA"/>
</dbReference>
<keyword evidence="2" id="KW-1185">Reference proteome</keyword>
<dbReference type="GO" id="GO:0030418">
    <property type="term" value="P:nicotianamine biosynthetic process"/>
    <property type="evidence" value="ECO:0007669"/>
    <property type="project" value="InterPro"/>
</dbReference>
<evidence type="ECO:0000313" key="1">
    <source>
        <dbReference type="EMBL" id="TCT12991.1"/>
    </source>
</evidence>
<name>A0A4V2UZY0_9FIRM</name>
<dbReference type="AlphaFoldDB" id="A0A4V2UZY0"/>
<sequence length="185" mass="20925">MNVIGYITKKIEGFVSRNCIGMCWVEKYYAQLVKNEISLGDITAEDRVMCIGGGPVPCTAIGIARETGAKVAVVDNDPMAVKLASELIKRLNLKDRIEVIEANGQNLMPNEFTVIHIAKQVCPREEVLKYMWNNVSEGTRILVRNPQKGLKFLYENRCSRKIKNEKADEFLTEEEMINGTLLFVR</sequence>
<proteinExistence type="predicted"/>
<dbReference type="InterPro" id="IPR004298">
    <property type="entry name" value="Nicotian_synth"/>
</dbReference>
<dbReference type="Gene3D" id="3.40.50.150">
    <property type="entry name" value="Vaccinia Virus protein VP39"/>
    <property type="match status" value="1"/>
</dbReference>
<reference evidence="1 2" key="1">
    <citation type="submission" date="2019-03" db="EMBL/GenBank/DDBJ databases">
        <title>Genomic Encyclopedia of Type Strains, Phase IV (KMG-IV): sequencing the most valuable type-strain genomes for metagenomic binning, comparative biology and taxonomic classification.</title>
        <authorList>
            <person name="Goeker M."/>
        </authorList>
    </citation>
    <scope>NUCLEOTIDE SEQUENCE [LARGE SCALE GENOMIC DNA]</scope>
    <source>
        <strain evidence="1 2">DSM 24629</strain>
    </source>
</reference>